<dbReference type="Gene3D" id="3.90.550.10">
    <property type="entry name" value="Spore Coat Polysaccharide Biosynthesis Protein SpsA, Chain A"/>
    <property type="match status" value="1"/>
</dbReference>
<organism evidence="1 2">
    <name type="scientific">Treponema pedis str. T A4</name>
    <dbReference type="NCBI Taxonomy" id="1291379"/>
    <lineage>
        <taxon>Bacteria</taxon>
        <taxon>Pseudomonadati</taxon>
        <taxon>Spirochaetota</taxon>
        <taxon>Spirochaetia</taxon>
        <taxon>Spirochaetales</taxon>
        <taxon>Treponemataceae</taxon>
        <taxon>Treponema</taxon>
    </lineage>
</organism>
<accession>S5ZXG9</accession>
<dbReference type="STRING" id="1291379.TPE_0202"/>
<dbReference type="GO" id="GO:0008781">
    <property type="term" value="F:N-acylneuraminate cytidylyltransferase activity"/>
    <property type="evidence" value="ECO:0007669"/>
    <property type="project" value="TreeGrafter"/>
</dbReference>
<dbReference type="KEGG" id="tped:TPE_0202"/>
<evidence type="ECO:0000313" key="1">
    <source>
        <dbReference type="EMBL" id="AGT42698.1"/>
    </source>
</evidence>
<sequence>MKYTEEYLFVIPARGGSKGIPHKNIKPLNGKPLICYSIDIARSFTDDENICLSTDDKDIIAVANNYGLKVPFVRPDEFATDTATTNDVLLHALEYYETLGRKYKAIVLLQPTSPLRSTQDVLNAIELYIDELDMVVSVKTSDIAAVICEENSNGFLEMSFSKNATRRQDVKPYYEYNGAVYVINPKSLKDKGMFHFTKIKKTVMDTIRSIDIDTNFDWQFAEFILHRQDAGDLAK</sequence>
<dbReference type="InterPro" id="IPR003329">
    <property type="entry name" value="Cytidylyl_trans"/>
</dbReference>
<dbReference type="InterPro" id="IPR050793">
    <property type="entry name" value="CMP-NeuNAc_synthase"/>
</dbReference>
<protein>
    <submittedName>
        <fullName evidence="1">Putative N-acylneuraminate cytidylyltransferase</fullName>
    </submittedName>
</protein>
<dbReference type="PANTHER" id="PTHR21485">
    <property type="entry name" value="HAD SUPERFAMILY MEMBERS CMAS AND KDSC"/>
    <property type="match status" value="1"/>
</dbReference>
<dbReference type="EMBL" id="CP004120">
    <property type="protein sequence ID" value="AGT42698.1"/>
    <property type="molecule type" value="Genomic_DNA"/>
</dbReference>
<dbReference type="CDD" id="cd02513">
    <property type="entry name" value="CMP-NeuAc_Synthase"/>
    <property type="match status" value="1"/>
</dbReference>
<dbReference type="GeneID" id="301088927"/>
<dbReference type="Proteomes" id="UP000015620">
    <property type="component" value="Chromosome"/>
</dbReference>
<dbReference type="PANTHER" id="PTHR21485:SF6">
    <property type="entry name" value="N-ACYLNEURAMINATE CYTIDYLYLTRANSFERASE-RELATED"/>
    <property type="match status" value="1"/>
</dbReference>
<dbReference type="RefSeq" id="WP_020963998.1">
    <property type="nucleotide sequence ID" value="NC_022097.1"/>
</dbReference>
<dbReference type="Pfam" id="PF02348">
    <property type="entry name" value="CTP_transf_3"/>
    <property type="match status" value="1"/>
</dbReference>
<dbReference type="InterPro" id="IPR029044">
    <property type="entry name" value="Nucleotide-diphossugar_trans"/>
</dbReference>
<reference evidence="1 2" key="1">
    <citation type="journal article" date="2013" name="PLoS ONE">
        <title>Genome-Wide Relatedness of Treponema pedis, from Gingiva and Necrotic Skin Lesions of Pigs, with the Human Oral Pathogen Treponema denticola.</title>
        <authorList>
            <person name="Svartstrom O."/>
            <person name="Mushtaq M."/>
            <person name="Pringle M."/>
            <person name="Segerman B."/>
        </authorList>
    </citation>
    <scope>NUCLEOTIDE SEQUENCE [LARGE SCALE GENOMIC DNA]</scope>
    <source>
        <strain evidence="1">T A4</strain>
    </source>
</reference>
<dbReference type="SUPFAM" id="SSF53448">
    <property type="entry name" value="Nucleotide-diphospho-sugar transferases"/>
    <property type="match status" value="1"/>
</dbReference>
<evidence type="ECO:0000313" key="2">
    <source>
        <dbReference type="Proteomes" id="UP000015620"/>
    </source>
</evidence>
<keyword evidence="2" id="KW-1185">Reference proteome</keyword>
<keyword evidence="1" id="KW-0808">Transferase</keyword>
<name>S5ZXG9_9SPIR</name>
<dbReference type="PATRIC" id="fig|1291379.3.peg.198"/>
<proteinExistence type="predicted"/>
<gene>
    <name evidence="1" type="ORF">TPE_0202</name>
</gene>
<dbReference type="HOGENOM" id="CLU_042930_1_1_12"/>
<dbReference type="OrthoDB" id="9805604at2"/>
<dbReference type="AlphaFoldDB" id="S5ZXG9"/>
<keyword evidence="1" id="KW-0548">Nucleotidyltransferase</keyword>